<accession>A0A0N0BQQ2</accession>
<evidence type="ECO:0000256" key="1">
    <source>
        <dbReference type="ARBA" id="ARBA00005417"/>
    </source>
</evidence>
<keyword evidence="3" id="KW-0547">Nucleotide-binding</keyword>
<evidence type="ECO:0000259" key="6">
    <source>
        <dbReference type="PROSITE" id="PS50893"/>
    </source>
</evidence>
<organism evidence="7 8">
    <name type="scientific">Halorubrum tropicale</name>
    <dbReference type="NCBI Taxonomy" id="1765655"/>
    <lineage>
        <taxon>Archaea</taxon>
        <taxon>Methanobacteriati</taxon>
        <taxon>Methanobacteriota</taxon>
        <taxon>Stenosarchaea group</taxon>
        <taxon>Halobacteria</taxon>
        <taxon>Halobacteriales</taxon>
        <taxon>Haloferacaceae</taxon>
        <taxon>Halorubrum</taxon>
    </lineage>
</organism>
<feature type="region of interest" description="Disordered" evidence="5">
    <location>
        <begin position="232"/>
        <end position="265"/>
    </location>
</feature>
<dbReference type="Proteomes" id="UP000037747">
    <property type="component" value="Unassembled WGS sequence"/>
</dbReference>
<dbReference type="PANTHER" id="PTHR43335:SF4">
    <property type="entry name" value="ABC TRANSPORTER, ATP-BINDING PROTEIN"/>
    <property type="match status" value="1"/>
</dbReference>
<evidence type="ECO:0000256" key="4">
    <source>
        <dbReference type="ARBA" id="ARBA00022840"/>
    </source>
</evidence>
<dbReference type="PATRIC" id="fig|1705389.3.peg.1879"/>
<dbReference type="Pfam" id="PF00005">
    <property type="entry name" value="ABC_tran"/>
    <property type="match status" value="1"/>
</dbReference>
<comment type="caution">
    <text evidence="7">The sequence shown here is derived from an EMBL/GenBank/DDBJ whole genome shotgun (WGS) entry which is preliminary data.</text>
</comment>
<dbReference type="STRING" id="1765655.AMR74_13620"/>
<evidence type="ECO:0000256" key="5">
    <source>
        <dbReference type="SAM" id="MobiDB-lite"/>
    </source>
</evidence>
<keyword evidence="4" id="KW-0067">ATP-binding</keyword>
<proteinExistence type="inferred from homology"/>
<keyword evidence="8" id="KW-1185">Reference proteome</keyword>
<evidence type="ECO:0000256" key="2">
    <source>
        <dbReference type="ARBA" id="ARBA00022448"/>
    </source>
</evidence>
<evidence type="ECO:0000313" key="7">
    <source>
        <dbReference type="EMBL" id="KOX95730.1"/>
    </source>
</evidence>
<dbReference type="PROSITE" id="PS50893">
    <property type="entry name" value="ABC_TRANSPORTER_2"/>
    <property type="match status" value="1"/>
</dbReference>
<dbReference type="InterPro" id="IPR027417">
    <property type="entry name" value="P-loop_NTPase"/>
</dbReference>
<dbReference type="OrthoDB" id="40048at2157"/>
<dbReference type="PANTHER" id="PTHR43335">
    <property type="entry name" value="ABC TRANSPORTER, ATP-BINDING PROTEIN"/>
    <property type="match status" value="1"/>
</dbReference>
<dbReference type="RefSeq" id="WP_053772787.1">
    <property type="nucleotide sequence ID" value="NZ_LIST01000006.1"/>
</dbReference>
<dbReference type="Gene3D" id="3.40.50.300">
    <property type="entry name" value="P-loop containing nucleotide triphosphate hydrolases"/>
    <property type="match status" value="1"/>
</dbReference>
<feature type="domain" description="ABC transporter" evidence="6">
    <location>
        <begin position="7"/>
        <end position="225"/>
    </location>
</feature>
<dbReference type="InterPro" id="IPR003593">
    <property type="entry name" value="AAA+_ATPase"/>
</dbReference>
<feature type="compositionally biased region" description="Gly residues" evidence="5">
    <location>
        <begin position="239"/>
        <end position="250"/>
    </location>
</feature>
<gene>
    <name evidence="7" type="ORF">AMR74_13620</name>
</gene>
<evidence type="ECO:0000256" key="3">
    <source>
        <dbReference type="ARBA" id="ARBA00022741"/>
    </source>
</evidence>
<evidence type="ECO:0000313" key="8">
    <source>
        <dbReference type="Proteomes" id="UP000037747"/>
    </source>
</evidence>
<comment type="similarity">
    <text evidence="1">Belongs to the ABC transporter superfamily.</text>
</comment>
<dbReference type="SMART" id="SM00382">
    <property type="entry name" value="AAA"/>
    <property type="match status" value="1"/>
</dbReference>
<dbReference type="GO" id="GO:0016887">
    <property type="term" value="F:ATP hydrolysis activity"/>
    <property type="evidence" value="ECO:0007669"/>
    <property type="project" value="InterPro"/>
</dbReference>
<dbReference type="InterPro" id="IPR003439">
    <property type="entry name" value="ABC_transporter-like_ATP-bd"/>
</dbReference>
<dbReference type="SUPFAM" id="SSF52540">
    <property type="entry name" value="P-loop containing nucleoside triphosphate hydrolases"/>
    <property type="match status" value="1"/>
</dbReference>
<reference evidence="7 8" key="1">
    <citation type="submission" date="2015-08" db="EMBL/GenBank/DDBJ databases">
        <title>Genomes of Isolates from Cabo Rojo, PR.</title>
        <authorList>
            <person name="Sanchez-Nieves R.L."/>
            <person name="Montalvo-Rodriguez R."/>
        </authorList>
    </citation>
    <scope>NUCLEOTIDE SEQUENCE [LARGE SCALE GENOMIC DNA]</scope>
    <source>
        <strain evidence="7 8">5</strain>
    </source>
</reference>
<name>A0A0N0BQQ2_9EURY</name>
<keyword evidence="2" id="KW-0813">Transport</keyword>
<dbReference type="EMBL" id="LIST01000006">
    <property type="protein sequence ID" value="KOX95730.1"/>
    <property type="molecule type" value="Genomic_DNA"/>
</dbReference>
<dbReference type="AlphaFoldDB" id="A0A0N0BQQ2"/>
<protein>
    <submittedName>
        <fullName evidence="7">ABC transporter</fullName>
    </submittedName>
</protein>
<sequence length="265" mass="26720">MSDRTLAALDGVTRTYSGVAVLDEVSLSVGTGVTAVIGPNGSGKSTLLGVLSGAVEPTAGTVRYPEGGPRSGSEKRVGYLPQRVPFRDGFTARETLGFYAALAGGDPDAALAAVGLSDAAGKRVADLSGGMRRLLGIAQARLGDPDVVVLDEPTSGLDPEMRERAFRAAARAGDDAAVVVSSHDLDLVDAHADAVVVLRRGRVAAAGRRERLLDERGVDDVAALYRAVAAGTDGASSPAGGGAEEGGESGGADAESVHVTGVSDR</sequence>
<dbReference type="GO" id="GO:0005524">
    <property type="term" value="F:ATP binding"/>
    <property type="evidence" value="ECO:0007669"/>
    <property type="project" value="UniProtKB-KW"/>
</dbReference>